<dbReference type="GO" id="GO:0004066">
    <property type="term" value="F:asparagine synthase (glutamine-hydrolyzing) activity"/>
    <property type="evidence" value="ECO:0007669"/>
    <property type="project" value="UniProtKB-EC"/>
</dbReference>
<reference evidence="6" key="1">
    <citation type="submission" date="2016-10" db="EMBL/GenBank/DDBJ databases">
        <title>Sequence of Gallionella enrichment culture.</title>
        <authorList>
            <person name="Poehlein A."/>
            <person name="Muehling M."/>
            <person name="Daniel R."/>
        </authorList>
    </citation>
    <scope>NUCLEOTIDE SEQUENCE</scope>
</reference>
<dbReference type="SUPFAM" id="SSF52402">
    <property type="entry name" value="Adenine nucleotide alpha hydrolases-like"/>
    <property type="match status" value="1"/>
</dbReference>
<dbReference type="PIRSF" id="PIRSF001589">
    <property type="entry name" value="Asn_synthetase_glu-h"/>
    <property type="match status" value="1"/>
</dbReference>
<evidence type="ECO:0000313" key="6">
    <source>
        <dbReference type="EMBL" id="OIR00297.1"/>
    </source>
</evidence>
<dbReference type="Gene3D" id="3.60.20.10">
    <property type="entry name" value="Glutamine Phosphoribosylpyrophosphate, subunit 1, domain 1"/>
    <property type="match status" value="1"/>
</dbReference>
<dbReference type="Gene3D" id="3.40.50.620">
    <property type="entry name" value="HUPs"/>
    <property type="match status" value="1"/>
</dbReference>
<dbReference type="AlphaFoldDB" id="A0A1J5RVU8"/>
<evidence type="ECO:0000256" key="4">
    <source>
        <dbReference type="ARBA" id="ARBA00022962"/>
    </source>
</evidence>
<evidence type="ECO:0000256" key="1">
    <source>
        <dbReference type="ARBA" id="ARBA00005752"/>
    </source>
</evidence>
<gene>
    <name evidence="6" type="primary">asnB_8</name>
    <name evidence="6" type="ORF">GALL_175490</name>
</gene>
<comment type="caution">
    <text evidence="6">The sequence shown here is derived from an EMBL/GenBank/DDBJ whole genome shotgun (WGS) entry which is preliminary data.</text>
</comment>
<dbReference type="GO" id="GO:0005524">
    <property type="term" value="F:ATP binding"/>
    <property type="evidence" value="ECO:0007669"/>
    <property type="project" value="UniProtKB-KW"/>
</dbReference>
<organism evidence="6">
    <name type="scientific">mine drainage metagenome</name>
    <dbReference type="NCBI Taxonomy" id="410659"/>
    <lineage>
        <taxon>unclassified sequences</taxon>
        <taxon>metagenomes</taxon>
        <taxon>ecological metagenomes</taxon>
    </lineage>
</organism>
<sequence length="641" mass="70274">MCGIAGFWQQDGRGPDMGAIIAAMADSLRHRGPDDQGLWQDEDSGVALAHRRLSILDLSPLGRQPMASSSGRYQLVYNGEIYNAEDLRAELLQKGCRFRGTSDTEVFVEALAVWGLEETVVRLQGMFAMALWDREERCLHLIRDRLGIKPLYWGRFGALLLFGSELKALKAHPGWRPETDRAALASYLRYGYVGGGKSIYSGISKLAPGTILTIRSGGEVAERRYWSLTEVAEKGVAARAAFDRSDAEAVEELETLLKDAVRRHMAADVPLGAFLSGGVDSSAVVALMQAQSSRPVKTFSIGFHEGAYDEAGQARLVAGHLGTDHTELYVTQADALRVVPDLSRWYDEPFADVSQIPTLLVSELTRRHVTVSLSGDGGDELYAGYNRHRVAAGLLPRLAAVPGPLRALASAGLGALSPAAWDRLGHLLPAARRPRQLGDKLHKLAALLAADPARPYRRIVGQWHDPAALMADGAGDGGDLSLDADLIRRFPNALDRMQLLDMALYLPDDILVKLDRASMAVSLEARVPLLDHRLVEQAWGLPQHLKLRGGEAKWLLRQVLYRHVPRALIDRPKMGFAVPIGDWLKADLRGWAEELLRPAVLEGAGLKAAPVLSAWHRHLAGQGAHQNALWTVLMYLAWLEK</sequence>
<dbReference type="EMBL" id="MLJW01000096">
    <property type="protein sequence ID" value="OIR00297.1"/>
    <property type="molecule type" value="Genomic_DNA"/>
</dbReference>
<dbReference type="CDD" id="cd00712">
    <property type="entry name" value="AsnB"/>
    <property type="match status" value="1"/>
</dbReference>
<dbReference type="CDD" id="cd01991">
    <property type="entry name" value="Asn_synthase_B_C"/>
    <property type="match status" value="1"/>
</dbReference>
<evidence type="ECO:0000256" key="3">
    <source>
        <dbReference type="ARBA" id="ARBA00022840"/>
    </source>
</evidence>
<evidence type="ECO:0000259" key="5">
    <source>
        <dbReference type="PROSITE" id="PS51278"/>
    </source>
</evidence>
<keyword evidence="2" id="KW-0547">Nucleotide-binding</keyword>
<dbReference type="SUPFAM" id="SSF56235">
    <property type="entry name" value="N-terminal nucleophile aminohydrolases (Ntn hydrolases)"/>
    <property type="match status" value="1"/>
</dbReference>
<dbReference type="InterPro" id="IPR014729">
    <property type="entry name" value="Rossmann-like_a/b/a_fold"/>
</dbReference>
<dbReference type="InterPro" id="IPR006426">
    <property type="entry name" value="Asn_synth_AEB"/>
</dbReference>
<name>A0A1J5RVU8_9ZZZZ</name>
<dbReference type="InterPro" id="IPR051786">
    <property type="entry name" value="ASN_synthetase/amidase"/>
</dbReference>
<feature type="domain" description="Glutamine amidotransferase type-2" evidence="5">
    <location>
        <begin position="2"/>
        <end position="217"/>
    </location>
</feature>
<protein>
    <submittedName>
        <fullName evidence="6">Asparagine synthetase 1</fullName>
        <ecNumber evidence="6">6.3.5.4</ecNumber>
    </submittedName>
</protein>
<dbReference type="InterPro" id="IPR033738">
    <property type="entry name" value="AsnB_N"/>
</dbReference>
<keyword evidence="6" id="KW-0436">Ligase</keyword>
<dbReference type="GO" id="GO:0006529">
    <property type="term" value="P:asparagine biosynthetic process"/>
    <property type="evidence" value="ECO:0007669"/>
    <property type="project" value="InterPro"/>
</dbReference>
<dbReference type="GO" id="GO:0005829">
    <property type="term" value="C:cytosol"/>
    <property type="evidence" value="ECO:0007669"/>
    <property type="project" value="TreeGrafter"/>
</dbReference>
<dbReference type="Pfam" id="PF00733">
    <property type="entry name" value="Asn_synthase"/>
    <property type="match status" value="1"/>
</dbReference>
<proteinExistence type="inferred from homology"/>
<dbReference type="PANTHER" id="PTHR43284">
    <property type="entry name" value="ASPARAGINE SYNTHETASE (GLUTAMINE-HYDROLYZING)"/>
    <property type="match status" value="1"/>
</dbReference>
<dbReference type="InterPro" id="IPR029055">
    <property type="entry name" value="Ntn_hydrolases_N"/>
</dbReference>
<dbReference type="PANTHER" id="PTHR43284:SF1">
    <property type="entry name" value="ASPARAGINE SYNTHETASE"/>
    <property type="match status" value="1"/>
</dbReference>
<dbReference type="NCBIfam" id="TIGR01536">
    <property type="entry name" value="asn_synth_AEB"/>
    <property type="match status" value="1"/>
</dbReference>
<keyword evidence="3" id="KW-0067">ATP-binding</keyword>
<keyword evidence="4" id="KW-0315">Glutamine amidotransferase</keyword>
<dbReference type="Pfam" id="PF13522">
    <property type="entry name" value="GATase_6"/>
    <property type="match status" value="1"/>
</dbReference>
<dbReference type="InterPro" id="IPR001962">
    <property type="entry name" value="Asn_synthase"/>
</dbReference>
<dbReference type="EC" id="6.3.5.4" evidence="6"/>
<dbReference type="InterPro" id="IPR017932">
    <property type="entry name" value="GATase_2_dom"/>
</dbReference>
<accession>A0A1J5RVU8</accession>
<dbReference type="PROSITE" id="PS51278">
    <property type="entry name" value="GATASE_TYPE_2"/>
    <property type="match status" value="1"/>
</dbReference>
<evidence type="ECO:0000256" key="2">
    <source>
        <dbReference type="ARBA" id="ARBA00022741"/>
    </source>
</evidence>
<comment type="similarity">
    <text evidence="1">Belongs to the asparagine synthetase family.</text>
</comment>